<feature type="region of interest" description="Disordered" evidence="3">
    <location>
        <begin position="169"/>
        <end position="196"/>
    </location>
</feature>
<protein>
    <recommendedName>
        <fullName evidence="4">SH3 domain-containing protein</fullName>
    </recommendedName>
</protein>
<accession>A0ABN9Q7P3</accession>
<dbReference type="EMBL" id="CAUYUJ010002091">
    <property type="protein sequence ID" value="CAK0799134.1"/>
    <property type="molecule type" value="Genomic_DNA"/>
</dbReference>
<dbReference type="Gene3D" id="2.30.30.40">
    <property type="entry name" value="SH3 Domains"/>
    <property type="match status" value="1"/>
</dbReference>
<name>A0ABN9Q7P3_9DINO</name>
<dbReference type="InterPro" id="IPR036028">
    <property type="entry name" value="SH3-like_dom_sf"/>
</dbReference>
<dbReference type="InterPro" id="IPR001452">
    <property type="entry name" value="SH3_domain"/>
</dbReference>
<dbReference type="CDD" id="cd00174">
    <property type="entry name" value="SH3"/>
    <property type="match status" value="1"/>
</dbReference>
<sequence>RDELSFSEGDVITVTSCASDWWSGRLPGGRREGLFPSEAVRLNTRPVARFDLVGAPGGEGSMTAVVMLMQANSMMRRRFYKRKEDGLNYKDTSYSKLQLCIVGPNGELALQKEGSRRCLWGELALPAGGLWRIYALSVDGSEARYSLRVYLKGGTATLTEVSGATFSEVAGDAEPAPAPELPAEEPLPEEVVSLQA</sequence>
<organism evidence="5 6">
    <name type="scientific">Prorocentrum cordatum</name>
    <dbReference type="NCBI Taxonomy" id="2364126"/>
    <lineage>
        <taxon>Eukaryota</taxon>
        <taxon>Sar</taxon>
        <taxon>Alveolata</taxon>
        <taxon>Dinophyceae</taxon>
        <taxon>Prorocentrales</taxon>
        <taxon>Prorocentraceae</taxon>
        <taxon>Prorocentrum</taxon>
    </lineage>
</organism>
<feature type="non-terminal residue" evidence="5">
    <location>
        <position position="1"/>
    </location>
</feature>
<dbReference type="PROSITE" id="PS50002">
    <property type="entry name" value="SH3"/>
    <property type="match status" value="1"/>
</dbReference>
<comment type="caution">
    <text evidence="5">The sequence shown here is derived from an EMBL/GenBank/DDBJ whole genome shotgun (WGS) entry which is preliminary data.</text>
</comment>
<reference evidence="5" key="1">
    <citation type="submission" date="2023-10" db="EMBL/GenBank/DDBJ databases">
        <authorList>
            <person name="Chen Y."/>
            <person name="Shah S."/>
            <person name="Dougan E. K."/>
            <person name="Thang M."/>
            <person name="Chan C."/>
        </authorList>
    </citation>
    <scope>NUCLEOTIDE SEQUENCE [LARGE SCALE GENOMIC DNA]</scope>
</reference>
<keyword evidence="6" id="KW-1185">Reference proteome</keyword>
<evidence type="ECO:0000256" key="1">
    <source>
        <dbReference type="ARBA" id="ARBA00022443"/>
    </source>
</evidence>
<gene>
    <name evidence="5" type="ORF">PCOR1329_LOCUS7670</name>
</gene>
<dbReference type="SUPFAM" id="SSF50044">
    <property type="entry name" value="SH3-domain"/>
    <property type="match status" value="1"/>
</dbReference>
<evidence type="ECO:0000256" key="3">
    <source>
        <dbReference type="SAM" id="MobiDB-lite"/>
    </source>
</evidence>
<proteinExistence type="predicted"/>
<dbReference type="Pfam" id="PF00018">
    <property type="entry name" value="SH3_1"/>
    <property type="match status" value="1"/>
</dbReference>
<evidence type="ECO:0000259" key="4">
    <source>
        <dbReference type="PROSITE" id="PS50002"/>
    </source>
</evidence>
<evidence type="ECO:0000313" key="6">
    <source>
        <dbReference type="Proteomes" id="UP001189429"/>
    </source>
</evidence>
<evidence type="ECO:0000256" key="2">
    <source>
        <dbReference type="PROSITE-ProRule" id="PRU00192"/>
    </source>
</evidence>
<evidence type="ECO:0000313" key="5">
    <source>
        <dbReference type="EMBL" id="CAK0799134.1"/>
    </source>
</evidence>
<dbReference type="Proteomes" id="UP001189429">
    <property type="component" value="Unassembled WGS sequence"/>
</dbReference>
<keyword evidence="1 2" id="KW-0728">SH3 domain</keyword>
<feature type="domain" description="SH3" evidence="4">
    <location>
        <begin position="1"/>
        <end position="45"/>
    </location>
</feature>
<dbReference type="SMART" id="SM00326">
    <property type="entry name" value="SH3"/>
    <property type="match status" value="1"/>
</dbReference>